<feature type="transmembrane region" description="Helical" evidence="6">
    <location>
        <begin position="45"/>
        <end position="70"/>
    </location>
</feature>
<comment type="caution">
    <text evidence="7">The sequence shown here is derived from an EMBL/GenBank/DDBJ whole genome shotgun (WGS) entry which is preliminary data.</text>
</comment>
<dbReference type="Proteomes" id="UP001183390">
    <property type="component" value="Unassembled WGS sequence"/>
</dbReference>
<dbReference type="Pfam" id="PF06081">
    <property type="entry name" value="ArAE_1"/>
    <property type="match status" value="1"/>
</dbReference>
<gene>
    <name evidence="7" type="ORF">RM479_08060</name>
</gene>
<evidence type="ECO:0000256" key="5">
    <source>
        <dbReference type="ARBA" id="ARBA00023136"/>
    </source>
</evidence>
<proteinExistence type="predicted"/>
<evidence type="ECO:0000256" key="4">
    <source>
        <dbReference type="ARBA" id="ARBA00022989"/>
    </source>
</evidence>
<feature type="transmembrane region" description="Helical" evidence="6">
    <location>
        <begin position="82"/>
        <end position="101"/>
    </location>
</feature>
<evidence type="ECO:0000256" key="2">
    <source>
        <dbReference type="ARBA" id="ARBA00022475"/>
    </source>
</evidence>
<comment type="subcellular location">
    <subcellularLocation>
        <location evidence="1">Cell membrane</location>
        <topology evidence="1">Multi-pass membrane protein</topology>
    </subcellularLocation>
</comment>
<keyword evidence="8" id="KW-1185">Reference proteome</keyword>
<keyword evidence="3 6" id="KW-0812">Transmembrane</keyword>
<evidence type="ECO:0000256" key="3">
    <source>
        <dbReference type="ARBA" id="ARBA00022692"/>
    </source>
</evidence>
<feature type="transmembrane region" description="Helical" evidence="6">
    <location>
        <begin position="129"/>
        <end position="147"/>
    </location>
</feature>
<keyword evidence="4 6" id="KW-1133">Transmembrane helix</keyword>
<organism evidence="7 8">
    <name type="scientific">Nocardiopsis lambiniae</name>
    <dbReference type="NCBI Taxonomy" id="3075539"/>
    <lineage>
        <taxon>Bacteria</taxon>
        <taxon>Bacillati</taxon>
        <taxon>Actinomycetota</taxon>
        <taxon>Actinomycetes</taxon>
        <taxon>Streptosporangiales</taxon>
        <taxon>Nocardiopsidaceae</taxon>
        <taxon>Nocardiopsis</taxon>
    </lineage>
</organism>
<dbReference type="EMBL" id="JAVREP010000004">
    <property type="protein sequence ID" value="MDT0328365.1"/>
    <property type="molecule type" value="Genomic_DNA"/>
</dbReference>
<name>A0ABU2M6S3_9ACTN</name>
<keyword evidence="5 6" id="KW-0472">Membrane</keyword>
<dbReference type="InterPro" id="IPR010343">
    <property type="entry name" value="ArAE_1"/>
</dbReference>
<dbReference type="RefSeq" id="WP_311511095.1">
    <property type="nucleotide sequence ID" value="NZ_JAVREP010000004.1"/>
</dbReference>
<reference evidence="8" key="1">
    <citation type="submission" date="2023-07" db="EMBL/GenBank/DDBJ databases">
        <title>30 novel species of actinomycetes from the DSMZ collection.</title>
        <authorList>
            <person name="Nouioui I."/>
        </authorList>
    </citation>
    <scope>NUCLEOTIDE SEQUENCE [LARGE SCALE GENOMIC DNA]</scope>
    <source>
        <strain evidence="8">DSM 44743</strain>
    </source>
</reference>
<evidence type="ECO:0000256" key="1">
    <source>
        <dbReference type="ARBA" id="ARBA00004651"/>
    </source>
</evidence>
<sequence>MDRDTEESVSPTAGVRRLLRRIPAFGGRGRETAVLLLKATLATTLAWILAHHVIGAASPAFAPFAALMMVEITVYRSLLRSLRMVGAVLLGIALTTVLVAFVGLGPVDFALAALLALAIGRWRRLGDQGTQVGTAAFFAFAVFSGLNDTGELLGQAVEIFVVVLVGSATGVTVNLLLLPPLRLRGVARAVTSLAGGLRRLCEDIGETLREGHPDRDTAEEWRSRTEELARIARQARETSGVAWESTFYNPRRLFHRDRLHVHDHDRLIDSLERAIHQIASVARSLARGREEAPSPTPAMTARCGDLILAVAGAWRVLEDWRGSEGPTWDPPVERFHEAVERVDRCERELEEACRAPDGPPVDDPGLPYGALLLEASRLNDELDHVDEVLRASVGRSR</sequence>
<keyword evidence="2" id="KW-1003">Cell membrane</keyword>
<evidence type="ECO:0000313" key="7">
    <source>
        <dbReference type="EMBL" id="MDT0328365.1"/>
    </source>
</evidence>
<accession>A0ABU2M6S3</accession>
<feature type="transmembrane region" description="Helical" evidence="6">
    <location>
        <begin position="159"/>
        <end position="178"/>
    </location>
</feature>
<protein>
    <submittedName>
        <fullName evidence="7">Aromatic acid exporter family protein</fullName>
    </submittedName>
</protein>
<evidence type="ECO:0000256" key="6">
    <source>
        <dbReference type="SAM" id="Phobius"/>
    </source>
</evidence>
<evidence type="ECO:0000313" key="8">
    <source>
        <dbReference type="Proteomes" id="UP001183390"/>
    </source>
</evidence>